<organism evidence="4 5">
    <name type="scientific">Trichosporon asahii var. asahii (strain ATCC 90039 / CBS 2479 / JCM 2466 / KCTC 7840 / NBRC 103889/ NCYC 2677 / UAMH 7654)</name>
    <name type="common">Yeast</name>
    <dbReference type="NCBI Taxonomy" id="1186058"/>
    <lineage>
        <taxon>Eukaryota</taxon>
        <taxon>Fungi</taxon>
        <taxon>Dikarya</taxon>
        <taxon>Basidiomycota</taxon>
        <taxon>Agaricomycotina</taxon>
        <taxon>Tremellomycetes</taxon>
        <taxon>Trichosporonales</taxon>
        <taxon>Trichosporonaceae</taxon>
        <taxon>Trichosporon</taxon>
    </lineage>
</organism>
<sequence>MAAANPSRRLAPAALGWHFVTSLVSGLEPAARGQLGLCLADPSLSHPRPVLCVTFGSSSNVAYSGGLDRRIREWNLETGECRVLGKHDDAVSSLAWIPEHNLLVSGSWDRTLKIWDPSAEEPLRSTSSMPERIYNIVYTPATAKVLVSMAHRHVSVYGTYELANAAKEGREAKPDHTRESALKMLTRAVAPMADGKGWASASIEGRIAVEYFDPDPSAQAMKYAFRAHRATVNGQEQVYPINALAYHPIAKKRMRLYPSYPTAISALAFSPDGTKLAIGVSYEHDNAVSNPEDQTRVLLLLKETVMDECKPKAR</sequence>
<comment type="caution">
    <text evidence="4">The sequence shown here is derived from an EMBL/GenBank/DDBJ whole genome shotgun (WGS) entry which is preliminary data.</text>
</comment>
<dbReference type="Proteomes" id="UP000002748">
    <property type="component" value="Unassembled WGS sequence"/>
</dbReference>
<evidence type="ECO:0000256" key="3">
    <source>
        <dbReference type="PROSITE-ProRule" id="PRU00221"/>
    </source>
</evidence>
<evidence type="ECO:0000313" key="4">
    <source>
        <dbReference type="EMBL" id="EJT52558.1"/>
    </source>
</evidence>
<dbReference type="KEGG" id="tasa:A1Q1_03690"/>
<accession>J5RGT9</accession>
<reference evidence="4 5" key="1">
    <citation type="journal article" date="2012" name="Eukaryot. Cell">
        <title>Draft genome sequence of CBS 2479, the standard type strain of Trichosporon asahii.</title>
        <authorList>
            <person name="Yang R.Y."/>
            <person name="Li H.T."/>
            <person name="Zhu H."/>
            <person name="Zhou G.P."/>
            <person name="Wang M."/>
            <person name="Wang L."/>
        </authorList>
    </citation>
    <scope>NUCLEOTIDE SEQUENCE [LARGE SCALE GENOMIC DNA]</scope>
    <source>
        <strain evidence="5">ATCC 90039 / CBS 2479 / JCM 2466 / KCTC 7840 / NCYC 2677 / UAMH 7654</strain>
    </source>
</reference>
<dbReference type="PANTHER" id="PTHR10971">
    <property type="entry name" value="MRNA EXPORT FACTOR AND BUB3"/>
    <property type="match status" value="1"/>
</dbReference>
<evidence type="ECO:0000256" key="1">
    <source>
        <dbReference type="ARBA" id="ARBA00022574"/>
    </source>
</evidence>
<protein>
    <submittedName>
        <fullName evidence="4">Poly(A)+ rna export protein</fullName>
    </submittedName>
</protein>
<name>J5RGT9_TRIAS</name>
<dbReference type="PROSITE" id="PS50082">
    <property type="entry name" value="WD_REPEATS_2"/>
    <property type="match status" value="2"/>
</dbReference>
<dbReference type="InterPro" id="IPR015943">
    <property type="entry name" value="WD40/YVTN_repeat-like_dom_sf"/>
</dbReference>
<dbReference type="Pfam" id="PF00400">
    <property type="entry name" value="WD40"/>
    <property type="match status" value="2"/>
</dbReference>
<dbReference type="HOGENOM" id="CLU_038526_0_1_1"/>
<feature type="repeat" description="WD" evidence="3">
    <location>
        <begin position="84"/>
        <end position="125"/>
    </location>
</feature>
<evidence type="ECO:0000256" key="2">
    <source>
        <dbReference type="ARBA" id="ARBA00022737"/>
    </source>
</evidence>
<dbReference type="PROSITE" id="PS50294">
    <property type="entry name" value="WD_REPEATS_REGION"/>
    <property type="match status" value="2"/>
</dbReference>
<dbReference type="VEuPathDB" id="FungiDB:A1Q1_03690"/>
<dbReference type="Gene3D" id="2.130.10.10">
    <property type="entry name" value="YVTN repeat-like/Quinoprotein amine dehydrogenase"/>
    <property type="match status" value="1"/>
</dbReference>
<dbReference type="GeneID" id="25987203"/>
<dbReference type="InterPro" id="IPR001680">
    <property type="entry name" value="WD40_rpt"/>
</dbReference>
<feature type="repeat" description="WD" evidence="3">
    <location>
        <begin position="43"/>
        <end position="84"/>
    </location>
</feature>
<gene>
    <name evidence="4" type="ORF">A1Q1_03690</name>
</gene>
<dbReference type="SMART" id="SM00320">
    <property type="entry name" value="WD40"/>
    <property type="match status" value="2"/>
</dbReference>
<proteinExistence type="predicted"/>
<evidence type="ECO:0000313" key="5">
    <source>
        <dbReference type="Proteomes" id="UP000002748"/>
    </source>
</evidence>
<keyword evidence="2" id="KW-0677">Repeat</keyword>
<dbReference type="OrthoDB" id="10262475at2759"/>
<dbReference type="EMBL" id="ALBS01000023">
    <property type="protein sequence ID" value="EJT52558.1"/>
    <property type="molecule type" value="Genomic_DNA"/>
</dbReference>
<dbReference type="RefSeq" id="XP_014183779.1">
    <property type="nucleotide sequence ID" value="XM_014328304.1"/>
</dbReference>
<dbReference type="AlphaFoldDB" id="J5RGT9"/>
<keyword evidence="1 3" id="KW-0853">WD repeat</keyword>
<dbReference type="SUPFAM" id="SSF101908">
    <property type="entry name" value="Putative isomerase YbhE"/>
    <property type="match status" value="1"/>
</dbReference>